<dbReference type="InterPro" id="IPR050583">
    <property type="entry name" value="Mycobacterial_A85_antigen"/>
</dbReference>
<name>A0A3R8RPG5_9MICO</name>
<keyword evidence="11" id="KW-1185">Reference proteome</keyword>
<dbReference type="InterPro" id="IPR006311">
    <property type="entry name" value="TAT_signal"/>
</dbReference>
<dbReference type="Pfam" id="PF00756">
    <property type="entry name" value="Esterase"/>
    <property type="match status" value="1"/>
</dbReference>
<evidence type="ECO:0000256" key="3">
    <source>
        <dbReference type="ARBA" id="ARBA00012820"/>
    </source>
</evidence>
<comment type="similarity">
    <text evidence="2">Belongs to the mycobacterial A85 antigen family.</text>
</comment>
<sequence>MSPRSIVPPSRRSLLLGAAAVAPLVALGAGSASAAGLGGFRNAAGLRMIDGSPWVHDDIRSVDFRFDTGGQVRTFPPSVRVTVPPSYADNPDKRYPVLLLLHGGTGMFLDWTSWGNVVEETEKHEVIVVMPDGGAGSFYSNANFPLPGRTANWESFIMTQVLPFVHENFRTDSARMAIAGLSMGGWGALALGQRYYGHFRSVSSYSGPADCGLTPAGFLVNAVIWGGPAADALKYFGTANPMGATWGHTLYPEVAKGYNPLANIDKYKGKRLFLRTGDGWWLDGFDKYPDIAQRIKDKALSFGADLQESVVMATQTDFSRELDRAGVEHEFEVINGATHTPDLWTASLTEDLPGMMKALNA</sequence>
<comment type="caution">
    <text evidence="10">The sequence shown here is derived from an EMBL/GenBank/DDBJ whole genome shotgun (WGS) entry which is preliminary data.</text>
</comment>
<feature type="signal peptide" evidence="9">
    <location>
        <begin position="1"/>
        <end position="34"/>
    </location>
</feature>
<evidence type="ECO:0000313" key="11">
    <source>
        <dbReference type="Proteomes" id="UP000274327"/>
    </source>
</evidence>
<dbReference type="EMBL" id="QOCI01000007">
    <property type="protein sequence ID" value="RRR18510.1"/>
    <property type="molecule type" value="Genomic_DNA"/>
</dbReference>
<evidence type="ECO:0000256" key="8">
    <source>
        <dbReference type="ARBA" id="ARBA00048109"/>
    </source>
</evidence>
<reference evidence="10 11" key="1">
    <citation type="submission" date="2018-07" db="EMBL/GenBank/DDBJ databases">
        <title>Brachybacteriurn paraconglorneratum KCTC 9916.</title>
        <authorList>
            <person name="Li Y."/>
        </authorList>
    </citation>
    <scope>NUCLEOTIDE SEQUENCE [LARGE SCALE GENOMIC DNA]</scope>
    <source>
        <strain evidence="10 11">KCTC 9916</strain>
    </source>
</reference>
<evidence type="ECO:0000256" key="5">
    <source>
        <dbReference type="ARBA" id="ARBA00022679"/>
    </source>
</evidence>
<evidence type="ECO:0000256" key="2">
    <source>
        <dbReference type="ARBA" id="ARBA00005874"/>
    </source>
</evidence>
<dbReference type="InterPro" id="IPR000801">
    <property type="entry name" value="Esterase-like"/>
</dbReference>
<evidence type="ECO:0000256" key="4">
    <source>
        <dbReference type="ARBA" id="ARBA00013244"/>
    </source>
</evidence>
<evidence type="ECO:0000313" key="10">
    <source>
        <dbReference type="EMBL" id="RRR18510.1"/>
    </source>
</evidence>
<dbReference type="InterPro" id="IPR029058">
    <property type="entry name" value="AB_hydrolase_fold"/>
</dbReference>
<dbReference type="AlphaFoldDB" id="A0A3R8RPG5"/>
<gene>
    <name evidence="10" type="ORF">DS079_09920</name>
</gene>
<evidence type="ECO:0000256" key="7">
    <source>
        <dbReference type="ARBA" id="ARBA00032572"/>
    </source>
</evidence>
<comment type="catalytic activity">
    <reaction evidence="8">
        <text>an acyl-CoA + a 1,2-diacyl-sn-glycerol = a triacyl-sn-glycerol + CoA</text>
        <dbReference type="Rhea" id="RHEA:10868"/>
        <dbReference type="ChEBI" id="CHEBI:17815"/>
        <dbReference type="ChEBI" id="CHEBI:57287"/>
        <dbReference type="ChEBI" id="CHEBI:58342"/>
        <dbReference type="ChEBI" id="CHEBI:64615"/>
        <dbReference type="EC" id="2.3.1.20"/>
    </reaction>
</comment>
<dbReference type="PANTHER" id="PTHR48098:SF1">
    <property type="entry name" value="DIACYLGLYCEROL ACYLTRANSFERASE_MYCOLYLTRANSFERASE AG85A"/>
    <property type="match status" value="1"/>
</dbReference>
<evidence type="ECO:0000256" key="6">
    <source>
        <dbReference type="ARBA" id="ARBA00023315"/>
    </source>
</evidence>
<dbReference type="Proteomes" id="UP000274327">
    <property type="component" value="Unassembled WGS sequence"/>
</dbReference>
<feature type="chain" id="PRO_5018572864" description="Acyl-CoA:diacylglycerol acyltransferase" evidence="9">
    <location>
        <begin position="35"/>
        <end position="361"/>
    </location>
</feature>
<protein>
    <recommendedName>
        <fullName evidence="7">Acyl-CoA:diacylglycerol acyltransferase</fullName>
        <ecNumber evidence="3">2.3.1.122</ecNumber>
        <ecNumber evidence="4">2.3.1.20</ecNumber>
    </recommendedName>
</protein>
<proteinExistence type="inferred from homology"/>
<dbReference type="EC" id="2.3.1.20" evidence="4"/>
<evidence type="ECO:0000256" key="1">
    <source>
        <dbReference type="ARBA" id="ARBA00000697"/>
    </source>
</evidence>
<dbReference type="EC" id="2.3.1.122" evidence="3"/>
<keyword evidence="5" id="KW-0808">Transferase</keyword>
<keyword evidence="6" id="KW-0012">Acyltransferase</keyword>
<accession>A0A3R8RPG5</accession>
<dbReference type="GeneID" id="78121336"/>
<dbReference type="PANTHER" id="PTHR48098">
    <property type="entry name" value="ENTEROCHELIN ESTERASE-RELATED"/>
    <property type="match status" value="1"/>
</dbReference>
<dbReference type="RefSeq" id="WP_126987038.1">
    <property type="nucleotide sequence ID" value="NZ_JALXWX010000002.1"/>
</dbReference>
<organism evidence="10 11">
    <name type="scientific">Brachybacterium paraconglomeratum</name>
    <dbReference type="NCBI Taxonomy" id="173362"/>
    <lineage>
        <taxon>Bacteria</taxon>
        <taxon>Bacillati</taxon>
        <taxon>Actinomycetota</taxon>
        <taxon>Actinomycetes</taxon>
        <taxon>Micrococcales</taxon>
        <taxon>Dermabacteraceae</taxon>
        <taxon>Brachybacterium</taxon>
    </lineage>
</organism>
<dbReference type="SUPFAM" id="SSF53474">
    <property type="entry name" value="alpha/beta-Hydrolases"/>
    <property type="match status" value="1"/>
</dbReference>
<dbReference type="PROSITE" id="PS51318">
    <property type="entry name" value="TAT"/>
    <property type="match status" value="1"/>
</dbReference>
<dbReference type="GO" id="GO:0004144">
    <property type="term" value="F:diacylglycerol O-acyltransferase activity"/>
    <property type="evidence" value="ECO:0007669"/>
    <property type="project" value="UniProtKB-EC"/>
</dbReference>
<dbReference type="Gene3D" id="3.40.50.1820">
    <property type="entry name" value="alpha/beta hydrolase"/>
    <property type="match status" value="1"/>
</dbReference>
<dbReference type="GO" id="GO:0050348">
    <property type="term" value="F:trehalose O-mycolyltransferase activity"/>
    <property type="evidence" value="ECO:0007669"/>
    <property type="project" value="UniProtKB-EC"/>
</dbReference>
<evidence type="ECO:0000256" key="9">
    <source>
        <dbReference type="SAM" id="SignalP"/>
    </source>
</evidence>
<keyword evidence="9" id="KW-0732">Signal</keyword>
<comment type="catalytic activity">
    <reaction evidence="1">
        <text>2 alpha,alpha'-trehalose 6-mycolate = alpha,alpha'-trehalose 6,6'-bismycolate + alpha,alpha-trehalose</text>
        <dbReference type="Rhea" id="RHEA:23472"/>
        <dbReference type="ChEBI" id="CHEBI:16551"/>
        <dbReference type="ChEBI" id="CHEBI:18195"/>
        <dbReference type="ChEBI" id="CHEBI:18234"/>
        <dbReference type="EC" id="2.3.1.122"/>
    </reaction>
</comment>